<dbReference type="STRING" id="307972.A0A2G8JKL2"/>
<proteinExistence type="predicted"/>
<dbReference type="InterPro" id="IPR000313">
    <property type="entry name" value="PWWP_dom"/>
</dbReference>
<dbReference type="EMBL" id="MRZV01001705">
    <property type="protein sequence ID" value="PIK36273.1"/>
    <property type="molecule type" value="Genomic_DNA"/>
</dbReference>
<feature type="compositionally biased region" description="Polar residues" evidence="2">
    <location>
        <begin position="39"/>
        <end position="48"/>
    </location>
</feature>
<feature type="compositionally biased region" description="Low complexity" evidence="2">
    <location>
        <begin position="841"/>
        <end position="851"/>
    </location>
</feature>
<feature type="compositionally biased region" description="Polar residues" evidence="2">
    <location>
        <begin position="74"/>
        <end position="83"/>
    </location>
</feature>
<feature type="domain" description="HMG box" evidence="3">
    <location>
        <begin position="574"/>
        <end position="642"/>
    </location>
</feature>
<keyword evidence="1" id="KW-0238">DNA-binding</keyword>
<feature type="region of interest" description="Disordered" evidence="2">
    <location>
        <begin position="316"/>
        <end position="338"/>
    </location>
</feature>
<dbReference type="Pfam" id="PF00505">
    <property type="entry name" value="HMG_box"/>
    <property type="match status" value="1"/>
</dbReference>
<protein>
    <submittedName>
        <fullName evidence="5">Putative histone-lysine N-methyltransferase NSD2 isoform X2</fullName>
    </submittedName>
</protein>
<feature type="compositionally biased region" description="Basic and acidic residues" evidence="2">
    <location>
        <begin position="585"/>
        <end position="610"/>
    </location>
</feature>
<organism evidence="5 6">
    <name type="scientific">Stichopus japonicus</name>
    <name type="common">Sea cucumber</name>
    <dbReference type="NCBI Taxonomy" id="307972"/>
    <lineage>
        <taxon>Eukaryota</taxon>
        <taxon>Metazoa</taxon>
        <taxon>Echinodermata</taxon>
        <taxon>Eleutherozoa</taxon>
        <taxon>Echinozoa</taxon>
        <taxon>Holothuroidea</taxon>
        <taxon>Aspidochirotacea</taxon>
        <taxon>Aspidochirotida</taxon>
        <taxon>Stichopodidae</taxon>
        <taxon>Apostichopus</taxon>
    </lineage>
</organism>
<keyword evidence="1" id="KW-0539">Nucleus</keyword>
<dbReference type="InterPro" id="IPR036910">
    <property type="entry name" value="HMG_box_dom_sf"/>
</dbReference>
<evidence type="ECO:0000256" key="2">
    <source>
        <dbReference type="SAM" id="MobiDB-lite"/>
    </source>
</evidence>
<feature type="DNA-binding region" description="HMG box" evidence="1">
    <location>
        <begin position="574"/>
        <end position="642"/>
    </location>
</feature>
<feature type="compositionally biased region" description="Low complexity" evidence="2">
    <location>
        <begin position="139"/>
        <end position="150"/>
    </location>
</feature>
<dbReference type="SMART" id="SM00293">
    <property type="entry name" value="PWWP"/>
    <property type="match status" value="1"/>
</dbReference>
<accession>A0A2G8JKL2</accession>
<dbReference type="SUPFAM" id="SSF47095">
    <property type="entry name" value="HMG-box"/>
    <property type="match status" value="1"/>
</dbReference>
<feature type="compositionally biased region" description="Polar residues" evidence="2">
    <location>
        <begin position="202"/>
        <end position="213"/>
    </location>
</feature>
<dbReference type="GO" id="GO:0005634">
    <property type="term" value="C:nucleus"/>
    <property type="evidence" value="ECO:0007669"/>
    <property type="project" value="UniProtKB-UniRule"/>
</dbReference>
<evidence type="ECO:0000256" key="1">
    <source>
        <dbReference type="PROSITE-ProRule" id="PRU00267"/>
    </source>
</evidence>
<feature type="compositionally biased region" description="Low complexity" evidence="2">
    <location>
        <begin position="244"/>
        <end position="254"/>
    </location>
</feature>
<feature type="compositionally biased region" description="Basic residues" evidence="2">
    <location>
        <begin position="630"/>
        <end position="640"/>
    </location>
</feature>
<evidence type="ECO:0000313" key="5">
    <source>
        <dbReference type="EMBL" id="PIK36273.1"/>
    </source>
</evidence>
<feature type="region of interest" description="Disordered" evidence="2">
    <location>
        <begin position="107"/>
        <end position="269"/>
    </location>
</feature>
<dbReference type="GO" id="GO:0032259">
    <property type="term" value="P:methylation"/>
    <property type="evidence" value="ECO:0007669"/>
    <property type="project" value="UniProtKB-KW"/>
</dbReference>
<feature type="compositionally biased region" description="Basic and acidic residues" evidence="2">
    <location>
        <begin position="657"/>
        <end position="666"/>
    </location>
</feature>
<dbReference type="Pfam" id="PF00855">
    <property type="entry name" value="PWWP"/>
    <property type="match status" value="1"/>
</dbReference>
<feature type="region of interest" description="Disordered" evidence="2">
    <location>
        <begin position="501"/>
        <end position="738"/>
    </location>
</feature>
<feature type="region of interest" description="Disordered" evidence="2">
    <location>
        <begin position="823"/>
        <end position="869"/>
    </location>
</feature>
<dbReference type="AlphaFoldDB" id="A0A2G8JKL2"/>
<feature type="compositionally biased region" description="Basic and acidic residues" evidence="2">
    <location>
        <begin position="524"/>
        <end position="554"/>
    </location>
</feature>
<evidence type="ECO:0000313" key="6">
    <source>
        <dbReference type="Proteomes" id="UP000230750"/>
    </source>
</evidence>
<dbReference type="PANTHER" id="PTHR15999:SF2">
    <property type="entry name" value="ZINC FINGER CW-TYPE PWWP DOMAIN PROTEIN 1"/>
    <property type="match status" value="1"/>
</dbReference>
<dbReference type="FunFam" id="2.30.30.140:FF:000057">
    <property type="entry name" value="Histone-lysine N-methyltransferase NSD2"/>
    <property type="match status" value="1"/>
</dbReference>
<dbReference type="CDD" id="cd20144">
    <property type="entry name" value="PWWP_NSD_rpt1"/>
    <property type="match status" value="1"/>
</dbReference>
<evidence type="ECO:0000259" key="3">
    <source>
        <dbReference type="PROSITE" id="PS50118"/>
    </source>
</evidence>
<dbReference type="OrthoDB" id="422362at2759"/>
<feature type="compositionally biased region" description="Polar residues" evidence="2">
    <location>
        <begin position="220"/>
        <end position="243"/>
    </location>
</feature>
<feature type="compositionally biased region" description="Low complexity" evidence="2">
    <location>
        <begin position="84"/>
        <end position="93"/>
    </location>
</feature>
<dbReference type="InterPro" id="IPR009071">
    <property type="entry name" value="HMG_box_dom"/>
</dbReference>
<dbReference type="Gene3D" id="2.30.30.140">
    <property type="match status" value="1"/>
</dbReference>
<sequence length="869" mass="97618">MNPSDPRSLLPPPPPLYTATTSSSPGRQDFVNPGIQSIPPMNTYSPPQSYGHIPINPMPGPPYHKIAQPMQPRESIQSQQSVFQQYTPQQSYPQTHYNQAYPEQYYSQPGYQQPTYRSPVHSMPQQYLPQHMAYQHASPTQPQPQLNPQNYDPYGRSYLTNQGTPPGITIPQPQHPLSTNTAFSQVQPQASQSPIQPSTSPLASFQQRQTASPSRVPAIATSSSSAGAVDSKVQNSNFTLMNTPPSEKLSSSEKPPSPAAKAKDKPVETVKGEVRKAMQDTAQQTDKEQKIQKVKNEAVVPRPVAATKPITVAQKKENAKASRATVTIPGAPKQPPGYHDEKPCEWLVGDLVWSKVSGHPWWPCMVAYDPNLGIYTKMQGGIGRGFRMYHVQFFGEIPERGWVSGSRIRKFEGRNQYEELVKEMISSMKKKDQTNLQAKLAVKGSRKAAWEVGVQECLKALPMSRHERKLNFTFKYDMTKNKGGTTNSEEIDIVSFGDHPKMKAKRAYKKQKDDTQDAEDEDEEKKAKEGKESEKENSGKKQKDKGSKAKEEKTPKKKKKKKEDEGEPRSLRKRGRKSNQYLKFLTEREEELRKEDSLLSKKDLYEKLDQEWTEMSDEDRLKYETEVASTRKKSDRKRKREQSTPSVEPVLKRSKREAKPSRKIQESELSNLNFAKRGAKSKEPSDQSVDQLDEDETTEDAGKVAVTPDRPKRHDRKDKSTLQSQRQPRGVASRGSPQIVRHNMQIRCTIATVCIAFGQLLSSVTSRILQTTPKQTDSANEGKKQSRKKPRKASLTDEMTRDFEEMQEDAPLVIDTSAIASVLDSSPPATPVAAAEKATGSRRTSTSTTTGKEPLRRSSRSRNKSSSNV</sequence>
<dbReference type="InterPro" id="IPR042778">
    <property type="entry name" value="ZCWPW1/ZCWPW2"/>
</dbReference>
<dbReference type="Gene3D" id="1.10.30.10">
    <property type="entry name" value="High mobility group box domain"/>
    <property type="match status" value="1"/>
</dbReference>
<dbReference type="PROSITE" id="PS50812">
    <property type="entry name" value="PWWP"/>
    <property type="match status" value="1"/>
</dbReference>
<feature type="compositionally biased region" description="Low complexity" evidence="2">
    <location>
        <begin position="184"/>
        <end position="201"/>
    </location>
</feature>
<name>A0A2G8JKL2_STIJA</name>
<dbReference type="GO" id="GO:0008168">
    <property type="term" value="F:methyltransferase activity"/>
    <property type="evidence" value="ECO:0007669"/>
    <property type="project" value="UniProtKB-KW"/>
</dbReference>
<evidence type="ECO:0000259" key="4">
    <source>
        <dbReference type="PROSITE" id="PS50812"/>
    </source>
</evidence>
<dbReference type="GO" id="GO:0003677">
    <property type="term" value="F:DNA binding"/>
    <property type="evidence" value="ECO:0007669"/>
    <property type="project" value="UniProtKB-UniRule"/>
</dbReference>
<keyword evidence="6" id="KW-1185">Reference proteome</keyword>
<reference evidence="5 6" key="1">
    <citation type="journal article" date="2017" name="PLoS Biol.">
        <title>The sea cucumber genome provides insights into morphological evolution and visceral regeneration.</title>
        <authorList>
            <person name="Zhang X."/>
            <person name="Sun L."/>
            <person name="Yuan J."/>
            <person name="Sun Y."/>
            <person name="Gao Y."/>
            <person name="Zhang L."/>
            <person name="Li S."/>
            <person name="Dai H."/>
            <person name="Hamel J.F."/>
            <person name="Liu C."/>
            <person name="Yu Y."/>
            <person name="Liu S."/>
            <person name="Lin W."/>
            <person name="Guo K."/>
            <person name="Jin S."/>
            <person name="Xu P."/>
            <person name="Storey K.B."/>
            <person name="Huan P."/>
            <person name="Zhang T."/>
            <person name="Zhou Y."/>
            <person name="Zhang J."/>
            <person name="Lin C."/>
            <person name="Li X."/>
            <person name="Xing L."/>
            <person name="Huo D."/>
            <person name="Sun M."/>
            <person name="Wang L."/>
            <person name="Mercier A."/>
            <person name="Li F."/>
            <person name="Yang H."/>
            <person name="Xiang J."/>
        </authorList>
    </citation>
    <scope>NUCLEOTIDE SEQUENCE [LARGE SCALE GENOMIC DNA]</scope>
    <source>
        <strain evidence="5">Shaxun</strain>
        <tissue evidence="5">Muscle</tissue>
    </source>
</reference>
<feature type="region of interest" description="Disordered" evidence="2">
    <location>
        <begin position="1"/>
        <end position="93"/>
    </location>
</feature>
<feature type="compositionally biased region" description="Polar residues" evidence="2">
    <location>
        <begin position="107"/>
        <end position="116"/>
    </location>
</feature>
<dbReference type="PROSITE" id="PS50118">
    <property type="entry name" value="HMG_BOX_2"/>
    <property type="match status" value="1"/>
</dbReference>
<dbReference type="Proteomes" id="UP000230750">
    <property type="component" value="Unassembled WGS sequence"/>
</dbReference>
<feature type="region of interest" description="Disordered" evidence="2">
    <location>
        <begin position="771"/>
        <end position="797"/>
    </location>
</feature>
<comment type="caution">
    <text evidence="5">The sequence shown here is derived from an EMBL/GenBank/DDBJ whole genome shotgun (WGS) entry which is preliminary data.</text>
</comment>
<keyword evidence="5" id="KW-0489">Methyltransferase</keyword>
<dbReference type="SUPFAM" id="SSF63748">
    <property type="entry name" value="Tudor/PWWP/MBT"/>
    <property type="match status" value="1"/>
</dbReference>
<feature type="compositionally biased region" description="Polar residues" evidence="2">
    <location>
        <begin position="171"/>
        <end position="183"/>
    </location>
</feature>
<keyword evidence="5" id="KW-0808">Transferase</keyword>
<feature type="compositionally biased region" description="Basic and acidic residues" evidence="2">
    <location>
        <begin position="709"/>
        <end position="720"/>
    </location>
</feature>
<dbReference type="PANTHER" id="PTHR15999">
    <property type="entry name" value="ZINC FINGER CW-TYPE PWWP DOMAIN PROTEIN 1"/>
    <property type="match status" value="1"/>
</dbReference>
<gene>
    <name evidence="5" type="ORF">BSL78_26900</name>
</gene>
<feature type="domain" description="PWWP" evidence="4">
    <location>
        <begin position="348"/>
        <end position="408"/>
    </location>
</feature>